<dbReference type="EMBL" id="CDMK01000001">
    <property type="protein sequence ID" value="CRI34049.1"/>
    <property type="molecule type" value="Genomic_DNA"/>
</dbReference>
<evidence type="ECO:0000313" key="3">
    <source>
        <dbReference type="Proteomes" id="UP000046090"/>
    </source>
</evidence>
<sequence>MGLFGTKMSPKKPYESPLSQTKNPCLWAFHALSCGMGVNTHDFHCNCVKFKDKC</sequence>
<accession>A0A0K2Y8M9</accession>
<organism evidence="2 3">
    <name type="scientific">Helicobacter heilmannii</name>
    <dbReference type="NCBI Taxonomy" id="35817"/>
    <lineage>
        <taxon>Bacteria</taxon>
        <taxon>Pseudomonadati</taxon>
        <taxon>Campylobacterota</taxon>
        <taxon>Epsilonproteobacteria</taxon>
        <taxon>Campylobacterales</taxon>
        <taxon>Helicobacteraceae</taxon>
        <taxon>Helicobacter</taxon>
    </lineage>
</organism>
<feature type="region of interest" description="Disordered" evidence="1">
    <location>
        <begin position="1"/>
        <end position="20"/>
    </location>
</feature>
<dbReference type="Proteomes" id="UP000046090">
    <property type="component" value="Unassembled WGS sequence"/>
</dbReference>
<dbReference type="AlphaFoldDB" id="A0A0K2Y8M9"/>
<reference evidence="3" key="1">
    <citation type="submission" date="2014-12" db="EMBL/GenBank/DDBJ databases">
        <authorList>
            <person name="Smet A."/>
        </authorList>
    </citation>
    <scope>NUCLEOTIDE SEQUENCE [LARGE SCALE GENOMIC DNA]</scope>
</reference>
<keyword evidence="3" id="KW-1185">Reference proteome</keyword>
<name>A0A0K2Y8M9_HELHE</name>
<evidence type="ECO:0000256" key="1">
    <source>
        <dbReference type="SAM" id="MobiDB-lite"/>
    </source>
</evidence>
<proteinExistence type="predicted"/>
<gene>
    <name evidence="2" type="ORF">HHE01_17350</name>
</gene>
<evidence type="ECO:0000313" key="2">
    <source>
        <dbReference type="EMBL" id="CRI34049.1"/>
    </source>
</evidence>
<protein>
    <submittedName>
        <fullName evidence="2">Uncharacterized protein</fullName>
    </submittedName>
</protein>